<organism evidence="1 2">
    <name type="scientific">Vibrio cidicii</name>
    <dbReference type="NCBI Taxonomy" id="1763883"/>
    <lineage>
        <taxon>Bacteria</taxon>
        <taxon>Pseudomonadati</taxon>
        <taxon>Pseudomonadota</taxon>
        <taxon>Gammaproteobacteria</taxon>
        <taxon>Vibrionales</taxon>
        <taxon>Vibrionaceae</taxon>
        <taxon>Vibrio</taxon>
    </lineage>
</organism>
<feature type="non-terminal residue" evidence="1">
    <location>
        <position position="92"/>
    </location>
</feature>
<evidence type="ECO:0000313" key="2">
    <source>
        <dbReference type="Proteomes" id="UP000075346"/>
    </source>
</evidence>
<gene>
    <name evidence="1" type="ORF">ATY37_20730</name>
</gene>
<dbReference type="Proteomes" id="UP000075346">
    <property type="component" value="Unassembled WGS sequence"/>
</dbReference>
<name>A0A151KTR4_9VIBR</name>
<evidence type="ECO:0000313" key="1">
    <source>
        <dbReference type="EMBL" id="KYN82453.1"/>
    </source>
</evidence>
<reference evidence="2" key="1">
    <citation type="submission" date="2015-12" db="EMBL/GenBank/DDBJ databases">
        <authorList>
            <person name="Shamseldin A."/>
            <person name="Moawad H."/>
            <person name="Abd El-Rahim W.M."/>
            <person name="Sadowsky M.J."/>
        </authorList>
    </citation>
    <scope>NUCLEOTIDE SEQUENCE [LARGE SCALE GENOMIC DNA]</scope>
    <source>
        <strain evidence="2">2538-88</strain>
    </source>
</reference>
<dbReference type="RefSeq" id="WP_175329757.1">
    <property type="nucleotide sequence ID" value="NZ_LOBR01000103.1"/>
</dbReference>
<protein>
    <submittedName>
        <fullName evidence="1">Uncharacterized protein</fullName>
    </submittedName>
</protein>
<comment type="caution">
    <text evidence="1">The sequence shown here is derived from an EMBL/GenBank/DDBJ whole genome shotgun (WGS) entry which is preliminary data.</text>
</comment>
<dbReference type="EMBL" id="LOBR01000103">
    <property type="protein sequence ID" value="KYN82453.1"/>
    <property type="molecule type" value="Genomic_DNA"/>
</dbReference>
<sequence>MLRIFLPLYLLLFVFSFFSSDLVEKILLISAPEALIDDTVSDLSGAFYMIEEILRLTPEGQWQEKLSKMSSPNIPVKLVLKSDFIFTKEIND</sequence>
<proteinExistence type="predicted"/>
<accession>A0A151KTR4</accession>
<dbReference type="AlphaFoldDB" id="A0A151KTR4"/>